<organism evidence="5 6">
    <name type="scientific">Bacillus paranthracis</name>
    <dbReference type="NCBI Taxonomy" id="2026186"/>
    <lineage>
        <taxon>Bacteria</taxon>
        <taxon>Bacillati</taxon>
        <taxon>Bacillota</taxon>
        <taxon>Bacilli</taxon>
        <taxon>Bacillales</taxon>
        <taxon>Bacillaceae</taxon>
        <taxon>Bacillus</taxon>
        <taxon>Bacillus cereus group</taxon>
    </lineage>
</organism>
<comment type="caution">
    <text evidence="5">The sequence shown here is derived from an EMBL/GenBank/DDBJ whole genome shotgun (WGS) entry which is preliminary data.</text>
</comment>
<evidence type="ECO:0000256" key="2">
    <source>
        <dbReference type="ARBA" id="ARBA00023125"/>
    </source>
</evidence>
<dbReference type="PANTHER" id="PTHR43280">
    <property type="entry name" value="ARAC-FAMILY TRANSCRIPTIONAL REGULATOR"/>
    <property type="match status" value="1"/>
</dbReference>
<name>A0AAJ1NC32_9BACI</name>
<dbReference type="RefSeq" id="WP_277616286.1">
    <property type="nucleotide sequence ID" value="NZ_JARPRP010000004.1"/>
</dbReference>
<keyword evidence="2" id="KW-0238">DNA-binding</keyword>
<evidence type="ECO:0000256" key="3">
    <source>
        <dbReference type="ARBA" id="ARBA00023163"/>
    </source>
</evidence>
<keyword evidence="1" id="KW-0805">Transcription regulation</keyword>
<dbReference type="Pfam" id="PF12833">
    <property type="entry name" value="HTH_18"/>
    <property type="match status" value="1"/>
</dbReference>
<dbReference type="SMART" id="SM00342">
    <property type="entry name" value="HTH_ARAC"/>
    <property type="match status" value="1"/>
</dbReference>
<evidence type="ECO:0000313" key="6">
    <source>
        <dbReference type="Proteomes" id="UP001216801"/>
    </source>
</evidence>
<evidence type="ECO:0000256" key="1">
    <source>
        <dbReference type="ARBA" id="ARBA00023015"/>
    </source>
</evidence>
<sequence length="284" mass="32788">MKLDVNELAEYLANNPFRVEGVYRYAKNPGVPCAESTDSFPGFVFPLTGKTQFQFNGTPYTLSPGKVIHGGAKMTLAHKMLGEINWEYILVLYRISNSEREDSGFTHQHFELLTGQSPRLVELLMRLWDVYNQRGGISMFQTEMLFREALNEALLSVVNRENSYESHTLFKRISSYVHKYYYKDITIHTLTEQNNVNRNRLSYVFRKHAGMGPAEYLLNYRIKMAQKMLCTSGVPVQQIAQAVGIADPFYFSRVFKKRVGISPTKYREKFINNPYECQQGSILI</sequence>
<dbReference type="GO" id="GO:0043565">
    <property type="term" value="F:sequence-specific DNA binding"/>
    <property type="evidence" value="ECO:0007669"/>
    <property type="project" value="InterPro"/>
</dbReference>
<keyword evidence="3" id="KW-0804">Transcription</keyword>
<dbReference type="InterPro" id="IPR018060">
    <property type="entry name" value="HTH_AraC"/>
</dbReference>
<dbReference type="PRINTS" id="PR00032">
    <property type="entry name" value="HTHARAC"/>
</dbReference>
<dbReference type="PROSITE" id="PS01124">
    <property type="entry name" value="HTH_ARAC_FAMILY_2"/>
    <property type="match status" value="1"/>
</dbReference>
<dbReference type="GO" id="GO:0003700">
    <property type="term" value="F:DNA-binding transcription factor activity"/>
    <property type="evidence" value="ECO:0007669"/>
    <property type="project" value="InterPro"/>
</dbReference>
<dbReference type="AlphaFoldDB" id="A0AAJ1NC32"/>
<dbReference type="SUPFAM" id="SSF51215">
    <property type="entry name" value="Regulatory protein AraC"/>
    <property type="match status" value="1"/>
</dbReference>
<dbReference type="InterPro" id="IPR009057">
    <property type="entry name" value="Homeodomain-like_sf"/>
</dbReference>
<dbReference type="InterPro" id="IPR018062">
    <property type="entry name" value="HTH_AraC-typ_CS"/>
</dbReference>
<dbReference type="InterPro" id="IPR020449">
    <property type="entry name" value="Tscrpt_reg_AraC-type_HTH"/>
</dbReference>
<proteinExistence type="predicted"/>
<dbReference type="PROSITE" id="PS00041">
    <property type="entry name" value="HTH_ARAC_FAMILY_1"/>
    <property type="match status" value="1"/>
</dbReference>
<feature type="domain" description="HTH araC/xylS-type" evidence="4">
    <location>
        <begin position="171"/>
        <end position="269"/>
    </location>
</feature>
<evidence type="ECO:0000313" key="5">
    <source>
        <dbReference type="EMBL" id="MDG0951722.1"/>
    </source>
</evidence>
<dbReference type="EMBL" id="JARPRR010000002">
    <property type="protein sequence ID" value="MDG0951722.1"/>
    <property type="molecule type" value="Genomic_DNA"/>
</dbReference>
<dbReference type="Proteomes" id="UP001216801">
    <property type="component" value="Unassembled WGS sequence"/>
</dbReference>
<dbReference type="InterPro" id="IPR037923">
    <property type="entry name" value="HTH-like"/>
</dbReference>
<evidence type="ECO:0000259" key="4">
    <source>
        <dbReference type="PROSITE" id="PS01124"/>
    </source>
</evidence>
<dbReference type="Gene3D" id="1.10.10.60">
    <property type="entry name" value="Homeodomain-like"/>
    <property type="match status" value="2"/>
</dbReference>
<accession>A0AAJ1NC32</accession>
<dbReference type="PANTHER" id="PTHR43280:SF29">
    <property type="entry name" value="ARAC-FAMILY TRANSCRIPTIONAL REGULATOR"/>
    <property type="match status" value="1"/>
</dbReference>
<gene>
    <name evidence="5" type="ORF">P6U19_03830</name>
</gene>
<dbReference type="SUPFAM" id="SSF46689">
    <property type="entry name" value="Homeodomain-like"/>
    <property type="match status" value="1"/>
</dbReference>
<reference evidence="5" key="1">
    <citation type="submission" date="2023-03" db="EMBL/GenBank/DDBJ databases">
        <title>Genetic diversity of Bacillus cereus sensu lato isolates from Slovenia.</title>
        <authorList>
            <person name="Abdelli M."/>
        </authorList>
    </citation>
    <scope>NUCLEOTIDE SEQUENCE</scope>
    <source>
        <strain evidence="5">SIBC39</strain>
    </source>
</reference>
<protein>
    <submittedName>
        <fullName evidence="5">AraC family transcriptional regulator</fullName>
    </submittedName>
</protein>